<dbReference type="RefSeq" id="WP_063924103.1">
    <property type="nucleotide sequence ID" value="NZ_JAUEHC010000023.1"/>
</dbReference>
<sequence length="1591" mass="173429">MADNLEQQQSTQTPAQDFSLDDFTDTASYSIEDFQDVDAIGETPPPATSLASNRSRATTTALLNSNDPQQQMATYQAINTELVNQGTSSTMKQVTDKYVVEEQNAYRRATADFLSNPAVSDEWKAQAIQSINSKDNPLYNPRALLATKEASQPVQGETEESANLRGVWAAGVGDVLQYQREQQKQFNAMQQKDNESALPDAVGFAEDLLPLVSGAKTAGQVTALGGTGAEALKAFFLPGSGKEKIVSTFNNLPLAERQAAMESIAAALNKDGKTILLPDSIDQENYEAFQQIVSNGSYTISDKYLDNIFGLLDITGIGSAISKGFKAAGRAAKVAEGVEEAAAATDLARSWQRRFIASDVQPTAPAQVVKDANPSKARQLHAMTDADESGELASNLYGTSREEALAHDLAPQPSAVTGGVKSKVSRPEITSDMATMADPDMLDIAVNTAAPHISQREKRALAANVTNDFLNATGMHSRKEMTSVAESVDGGLNVSAVYGPSDSGWANVQDAFNQAQYALAKYGVDEKDITILVRSGDDYVPVGREAQDALLKGNNTQIKGDYLLQVKQRYEYNGNDLRDEQFEKFGVGNILNVFNRFEFANGKTGQGSLTSSVIDPASMFSPEFLKGAVLADIKADSVSQKLLDASKPFIQAMKRIPAERHFAMEQRIKAANLKGQALTEAGLRADGFNTEEIAGLLSFRNTQDTLWSLTNADMVKSYKNRGYGKLTHKESGFDVVAKPLPRNQVAGDIKAYDPVTDEVRTLSKQEITEMYSRNASVAETADVMNIDGMPIQYVINHNAPNSGYIRALSAGEPVLSYRHGYYAVRYKDPHFIERKLVDENGAPLKDSNGNEIWKTVATAPDIPSAQKAIGRYTATNGGEYRFRNNLKGEEYEKANTQLHTASGLSSQRIRGKRLEDSLGSNFETDAVHIESPGESMLNSINAVSSRISYRDWLETSKRRLIATYSDVLPKKDGRIQYPSNVSEIKGTSKDAADARATFEYIRAMENGYTNLIDDGYKAVVNNVAEMLGEKGFGKLEQIARKGSEATPSNIPKRVSFNLMIALAPLRQLVLQSSQNILLATRFPSYAPRLIGDNVLLITHHLSAGRDLPEAVYKTFGRSKEEWKAMMKALDESGLTKGISKHDLAKGLVDSTADSSIRSMKAVRDSKLKKALKAPVTAGRAITAGSRKIGFDAGEYMVQAGSFMAHYTDATKGGKALTKAELDNVTHLARNFTGNFGRSGNLAMNQNTLSVVTQYLQVPIKLAQLFLFNKAIPLKNRVGMGVSASVLFGFGTEDVYNLFGDDLPSDPFARELVTKGLLSAAANGFIRGVSGDSSRIDFGALNPFNAYGAVEFVQKAMNNGLVSLVTESPSGSLLFGSNPRITNLLRTVGQLTGVMPAGENMEPKLWGQVWKDVANLSSGASNGLKAKLALEYRKQYSATGANVADEISTPEALAIAFGLPVQDGQVNWAITEKLVEKYQTRKEDIQELFNQTSRILVAEGTRADEFDYMAQMSQTAMSVYKDDPQAREMWMDMLKKKMDDGDSRLIDRIMKAAGWDKPEEIQKMLDDVPNLSPEERQNYKAWAKHLAGDKAE</sequence>
<name>A0ABV4JH54_9ENTR</name>
<feature type="compositionally biased region" description="Polar residues" evidence="1">
    <location>
        <begin position="1"/>
        <end position="16"/>
    </location>
</feature>
<proteinExistence type="predicted"/>
<dbReference type="EMBL" id="JAUEHC010000023">
    <property type="protein sequence ID" value="MEZ4052903.1"/>
    <property type="molecule type" value="Genomic_DNA"/>
</dbReference>
<reference evidence="2 3" key="1">
    <citation type="submission" date="2023-06" db="EMBL/GenBank/DDBJ databases">
        <title>Genome characterization of Enterobacterales and Pseudomonas spp isolates with different phenotypes to cefepime-taniborbactam.</title>
        <authorList>
            <person name="Hernandez-Garcia M."/>
            <person name="Garcia-Castillo M."/>
            <person name="Ruiz-Garbajosa P."/>
            <person name="Canton R."/>
        </authorList>
    </citation>
    <scope>NUCLEOTIDE SEQUENCE [LARGE SCALE GENOMIC DNA]</scope>
    <source>
        <strain evidence="2 3">A003</strain>
    </source>
</reference>
<evidence type="ECO:0008006" key="4">
    <source>
        <dbReference type="Google" id="ProtNLM"/>
    </source>
</evidence>
<protein>
    <recommendedName>
        <fullName evidence="4">Large polyvalent protein associated domain-containing protein</fullName>
    </recommendedName>
</protein>
<feature type="region of interest" description="Disordered" evidence="1">
    <location>
        <begin position="1"/>
        <end position="24"/>
    </location>
</feature>
<accession>A0ABV4JH54</accession>
<evidence type="ECO:0000313" key="2">
    <source>
        <dbReference type="EMBL" id="MEZ4052903.1"/>
    </source>
</evidence>
<evidence type="ECO:0000256" key="1">
    <source>
        <dbReference type="SAM" id="MobiDB-lite"/>
    </source>
</evidence>
<organism evidence="2 3">
    <name type="scientific">Enterobacter rongchengensis</name>
    <dbReference type="NCBI Taxonomy" id="3030999"/>
    <lineage>
        <taxon>Bacteria</taxon>
        <taxon>Pseudomonadati</taxon>
        <taxon>Pseudomonadota</taxon>
        <taxon>Gammaproteobacteria</taxon>
        <taxon>Enterobacterales</taxon>
        <taxon>Enterobacteriaceae</taxon>
        <taxon>Enterobacter</taxon>
    </lineage>
</organism>
<evidence type="ECO:0000313" key="3">
    <source>
        <dbReference type="Proteomes" id="UP001567731"/>
    </source>
</evidence>
<dbReference type="Proteomes" id="UP001567731">
    <property type="component" value="Unassembled WGS sequence"/>
</dbReference>
<feature type="region of interest" description="Disordered" evidence="1">
    <location>
        <begin position="36"/>
        <end position="55"/>
    </location>
</feature>
<gene>
    <name evidence="2" type="ORF">QVM81_15085</name>
</gene>
<comment type="caution">
    <text evidence="2">The sequence shown here is derived from an EMBL/GenBank/DDBJ whole genome shotgun (WGS) entry which is preliminary data.</text>
</comment>
<keyword evidence="3" id="KW-1185">Reference proteome</keyword>